<dbReference type="AlphaFoldDB" id="A0AAI9FUW7"/>
<name>A0AAI9FUW7_STEMA</name>
<organism evidence="2 3">
    <name type="scientific">Stenotrophomonas maltophilia</name>
    <name type="common">Pseudomonas maltophilia</name>
    <name type="synonym">Xanthomonas maltophilia</name>
    <dbReference type="NCBI Taxonomy" id="40324"/>
    <lineage>
        <taxon>Bacteria</taxon>
        <taxon>Pseudomonadati</taxon>
        <taxon>Pseudomonadota</taxon>
        <taxon>Gammaproteobacteria</taxon>
        <taxon>Lysobacterales</taxon>
        <taxon>Lysobacteraceae</taxon>
        <taxon>Stenotrophomonas</taxon>
        <taxon>Stenotrophomonas maltophilia group</taxon>
    </lineage>
</organism>
<evidence type="ECO:0000256" key="1">
    <source>
        <dbReference type="SAM" id="MobiDB-lite"/>
    </source>
</evidence>
<dbReference type="EMBL" id="ABLOJW010000010">
    <property type="protein sequence ID" value="EKT4092727.1"/>
    <property type="molecule type" value="Genomic_DNA"/>
</dbReference>
<accession>A0AAI9FUW7</accession>
<dbReference type="Proteomes" id="UP001218208">
    <property type="component" value="Unassembled WGS sequence"/>
</dbReference>
<protein>
    <submittedName>
        <fullName evidence="2">Uncharacterized protein</fullName>
    </submittedName>
</protein>
<comment type="caution">
    <text evidence="2">The sequence shown here is derived from an EMBL/GenBank/DDBJ whole genome shotgun (WGS) entry which is preliminary data.</text>
</comment>
<gene>
    <name evidence="2" type="ORF">QEG23_002247</name>
</gene>
<evidence type="ECO:0000313" key="3">
    <source>
        <dbReference type="Proteomes" id="UP001218208"/>
    </source>
</evidence>
<sequence>MADQLLTAAQAKHTARVFLSEARARRNGLGYWFSFNAAQRARLRAAAPAPLSAPPRAPALPAQLDLFE</sequence>
<reference evidence="2" key="1">
    <citation type="submission" date="2022-07" db="EMBL/GenBank/DDBJ databases">
        <authorList>
            <consortium name="DAFM: The Division of Animal and Food Microbiology"/>
        </authorList>
    </citation>
    <scope>NUCLEOTIDE SEQUENCE</scope>
    <source>
        <strain evidence="2">19MO01SH01-2</strain>
    </source>
</reference>
<feature type="compositionally biased region" description="Low complexity" evidence="1">
    <location>
        <begin position="59"/>
        <end position="68"/>
    </location>
</feature>
<evidence type="ECO:0000313" key="2">
    <source>
        <dbReference type="EMBL" id="EKT4092727.1"/>
    </source>
</evidence>
<proteinExistence type="predicted"/>
<feature type="region of interest" description="Disordered" evidence="1">
    <location>
        <begin position="48"/>
        <end position="68"/>
    </location>
</feature>